<feature type="domain" description="OLD protein-like TOPRIM" evidence="2">
    <location>
        <begin position="424"/>
        <end position="488"/>
    </location>
</feature>
<evidence type="ECO:0000259" key="1">
    <source>
        <dbReference type="Pfam" id="PF13175"/>
    </source>
</evidence>
<dbReference type="Proteomes" id="UP000054858">
    <property type="component" value="Unassembled WGS sequence"/>
</dbReference>
<protein>
    <submittedName>
        <fullName evidence="3">Recombination protein F</fullName>
    </submittedName>
</protein>
<name>A0A0W0X0T0_9GAMM</name>
<dbReference type="Pfam" id="PF20469">
    <property type="entry name" value="OLD-like_TOPRIM"/>
    <property type="match status" value="1"/>
</dbReference>
<sequence>MRIKRLEVENVRSFLDKAELILDGKISIIIGPNGGGKTNLLDILVIMLRRYLYKSMYAVRQPTPDKPCLQVFRENETLSNMTLERHTLGAERDQYIEIEIEVTEEDIQNMTAMQKDSVHLMNQASSNYSNLNLTLANNWDLNQIFVGQRFSYCLKNNNLISPEGSAKYFLQYLQLFEIEAKIREEYGEKSLTTPLVYLPVNRTTSNLKTDIQLSGYEEFSLKRDIDSSTSRSTTPLVSLAVGRLAQKYRLLLEKDSGLAQNEFKNDANIKQLTLLLEELGYSWDLKCIDPMKNHYDIRLVKDGLRFFVGSASSGERELLTYLFAIYALNVRDALIIIDEAELHLHPKWQKTLVNLFIRLSEATGNQFVISTHSPTFISSDSIQFVSRVFSKEQKSHIVRLNYNRLPEAKHLLKIINSQNNERIFFADEVVLVEGISDRIFFEALLDYYGRSNSRIIEIINVDGKKLFNQYKRVLEACRIKYSIIADLDYAEDIGSPEVKALFQTCPSKIKKNLTQNNNSKDAQSFVKIIDEAVQTQNWDAAKEVWNYIKNRHKTLKSTLSTEETVILHDFIEKQRDENCYILEKGSLEAYLPTANQSKDIEKLITLICEENFIERLPKEGIAELEKIIRRILASNQVSKPD</sequence>
<dbReference type="InterPro" id="IPR027417">
    <property type="entry name" value="P-loop_NTPase"/>
</dbReference>
<dbReference type="InterPro" id="IPR051396">
    <property type="entry name" value="Bact_Antivir_Def_Nuclease"/>
</dbReference>
<dbReference type="RefSeq" id="WP_025384745.1">
    <property type="nucleotide sequence ID" value="NZ_LCUA01000003.1"/>
</dbReference>
<evidence type="ECO:0000313" key="3">
    <source>
        <dbReference type="EMBL" id="KTD38162.1"/>
    </source>
</evidence>
<evidence type="ECO:0000313" key="4">
    <source>
        <dbReference type="Proteomes" id="UP000054858"/>
    </source>
</evidence>
<dbReference type="EMBL" id="LNYP01000029">
    <property type="protein sequence ID" value="KTD38162.1"/>
    <property type="molecule type" value="Genomic_DNA"/>
</dbReference>
<gene>
    <name evidence="3" type="ORF">Loak_1838</name>
</gene>
<dbReference type="InterPro" id="IPR041685">
    <property type="entry name" value="AAA_GajA/Old/RecF-like"/>
</dbReference>
<dbReference type="Pfam" id="PF13175">
    <property type="entry name" value="AAA_15"/>
    <property type="match status" value="1"/>
</dbReference>
<proteinExistence type="predicted"/>
<feature type="domain" description="Endonuclease GajA/Old nuclease/RecF-like AAA" evidence="1">
    <location>
        <begin position="1"/>
        <end position="377"/>
    </location>
</feature>
<dbReference type="SUPFAM" id="SSF52540">
    <property type="entry name" value="P-loop containing nucleoside triphosphate hydrolases"/>
    <property type="match status" value="1"/>
</dbReference>
<organism evidence="3 4">
    <name type="scientific">Legionella oakridgensis</name>
    <dbReference type="NCBI Taxonomy" id="29423"/>
    <lineage>
        <taxon>Bacteria</taxon>
        <taxon>Pseudomonadati</taxon>
        <taxon>Pseudomonadota</taxon>
        <taxon>Gammaproteobacteria</taxon>
        <taxon>Legionellales</taxon>
        <taxon>Legionellaceae</taxon>
        <taxon>Legionella</taxon>
    </lineage>
</organism>
<comment type="caution">
    <text evidence="3">The sequence shown here is derived from an EMBL/GenBank/DDBJ whole genome shotgun (WGS) entry which is preliminary data.</text>
</comment>
<evidence type="ECO:0000259" key="2">
    <source>
        <dbReference type="Pfam" id="PF20469"/>
    </source>
</evidence>
<dbReference type="CDD" id="cd01026">
    <property type="entry name" value="TOPRIM_OLD"/>
    <property type="match status" value="1"/>
</dbReference>
<dbReference type="PATRIC" id="fig|29423.5.peg.1926"/>
<dbReference type="AlphaFoldDB" id="A0A0W0X0T0"/>
<dbReference type="PANTHER" id="PTHR43581">
    <property type="entry name" value="ATP/GTP PHOSPHATASE"/>
    <property type="match status" value="1"/>
</dbReference>
<dbReference type="PANTHER" id="PTHR43581:SF4">
    <property type="entry name" value="ATP_GTP PHOSPHATASE"/>
    <property type="match status" value="1"/>
</dbReference>
<dbReference type="InterPro" id="IPR034139">
    <property type="entry name" value="TOPRIM_OLD"/>
</dbReference>
<dbReference type="Gene3D" id="3.40.50.300">
    <property type="entry name" value="P-loop containing nucleotide triphosphate hydrolases"/>
    <property type="match status" value="1"/>
</dbReference>
<reference evidence="3 4" key="1">
    <citation type="submission" date="2015-11" db="EMBL/GenBank/DDBJ databases">
        <title>Genomic analysis of 38 Legionella species identifies large and diverse effector repertoires.</title>
        <authorList>
            <person name="Burstein D."/>
            <person name="Amaro F."/>
            <person name="Zusman T."/>
            <person name="Lifshitz Z."/>
            <person name="Cohen O."/>
            <person name="Gilbert J.A."/>
            <person name="Pupko T."/>
            <person name="Shuman H.A."/>
            <person name="Segal G."/>
        </authorList>
    </citation>
    <scope>NUCLEOTIDE SEQUENCE [LARGE SCALE GENOMIC DNA]</scope>
    <source>
        <strain evidence="3 4">Oak Ridge-10</strain>
    </source>
</reference>
<accession>A0A0W0X0T0</accession>